<keyword evidence="8" id="KW-0418">Kinase</keyword>
<dbReference type="PROSITE" id="PS51371">
    <property type="entry name" value="CBS"/>
    <property type="match status" value="2"/>
</dbReference>
<keyword evidence="3 5" id="KW-0129">CBS domain</keyword>
<evidence type="ECO:0000256" key="3">
    <source>
        <dbReference type="ARBA" id="ARBA00023122"/>
    </source>
</evidence>
<protein>
    <submittedName>
        <fullName evidence="8">5'-AMP-activated protein kinase subunit gamma-2-like protein</fullName>
    </submittedName>
</protein>
<dbReference type="GO" id="GO:0016301">
    <property type="term" value="F:kinase activity"/>
    <property type="evidence" value="ECO:0007669"/>
    <property type="project" value="UniProtKB-KW"/>
</dbReference>
<dbReference type="GO" id="GO:0005634">
    <property type="term" value="C:nucleus"/>
    <property type="evidence" value="ECO:0007669"/>
    <property type="project" value="TreeGrafter"/>
</dbReference>
<dbReference type="PANTHER" id="PTHR13780">
    <property type="entry name" value="AMP-ACTIVATED PROTEIN KINASE, GAMMA REGULATORY SUBUNIT"/>
    <property type="match status" value="1"/>
</dbReference>
<sequence length="189" mass="21601">LYYLDLPTPNYLNQTIKELKIGTYENIAVTKMNTPLIEVLNQFIERRVSALPVVDEKGRVIDVYAKFDVINLAAEKTYNNLEIPIKKALEHRDQYFEGVVKCTVNDTLHTVIQKIVRAEVHRIVVVDDKDLVVGMISLSDILSFLALKPLKLERKDTEGDTLLEESAEDVTEESTLQENEIEESHESNE</sequence>
<evidence type="ECO:0000256" key="6">
    <source>
        <dbReference type="SAM" id="MobiDB-lite"/>
    </source>
</evidence>
<proteinExistence type="inferred from homology"/>
<dbReference type="InterPro" id="IPR050511">
    <property type="entry name" value="AMPK_gamma/SDS23_families"/>
</dbReference>
<organism evidence="8 9">
    <name type="scientific">Leptotrombidium deliense</name>
    <dbReference type="NCBI Taxonomy" id="299467"/>
    <lineage>
        <taxon>Eukaryota</taxon>
        <taxon>Metazoa</taxon>
        <taxon>Ecdysozoa</taxon>
        <taxon>Arthropoda</taxon>
        <taxon>Chelicerata</taxon>
        <taxon>Arachnida</taxon>
        <taxon>Acari</taxon>
        <taxon>Acariformes</taxon>
        <taxon>Trombidiformes</taxon>
        <taxon>Prostigmata</taxon>
        <taxon>Anystina</taxon>
        <taxon>Parasitengona</taxon>
        <taxon>Trombiculoidea</taxon>
        <taxon>Trombiculidae</taxon>
        <taxon>Leptotrombidium</taxon>
    </lineage>
</organism>
<keyword evidence="8" id="KW-0808">Transferase</keyword>
<feature type="domain" description="CBS" evidence="7">
    <location>
        <begin position="21"/>
        <end position="83"/>
    </location>
</feature>
<dbReference type="CDD" id="cd04641">
    <property type="entry name" value="CBS_euAMPK_gamma-like_repeat2"/>
    <property type="match status" value="1"/>
</dbReference>
<feature type="domain" description="CBS" evidence="7">
    <location>
        <begin position="95"/>
        <end position="152"/>
    </location>
</feature>
<feature type="non-terminal residue" evidence="8">
    <location>
        <position position="1"/>
    </location>
</feature>
<dbReference type="SMART" id="SM00116">
    <property type="entry name" value="CBS"/>
    <property type="match status" value="2"/>
</dbReference>
<evidence type="ECO:0000256" key="4">
    <source>
        <dbReference type="ARBA" id="ARBA00025878"/>
    </source>
</evidence>
<dbReference type="GO" id="GO:0016208">
    <property type="term" value="F:AMP binding"/>
    <property type="evidence" value="ECO:0007669"/>
    <property type="project" value="TreeGrafter"/>
</dbReference>
<accession>A0A443S7Y1</accession>
<dbReference type="GO" id="GO:0019887">
    <property type="term" value="F:protein kinase regulator activity"/>
    <property type="evidence" value="ECO:0007669"/>
    <property type="project" value="TreeGrafter"/>
</dbReference>
<dbReference type="GO" id="GO:0031588">
    <property type="term" value="C:nucleotide-activated protein kinase complex"/>
    <property type="evidence" value="ECO:0007669"/>
    <property type="project" value="TreeGrafter"/>
</dbReference>
<keyword evidence="9" id="KW-1185">Reference proteome</keyword>
<dbReference type="VEuPathDB" id="VectorBase:LDEU008455"/>
<dbReference type="SUPFAM" id="SSF54631">
    <property type="entry name" value="CBS-domain pair"/>
    <property type="match status" value="1"/>
</dbReference>
<evidence type="ECO:0000313" key="9">
    <source>
        <dbReference type="Proteomes" id="UP000288716"/>
    </source>
</evidence>
<comment type="similarity">
    <text evidence="1">Belongs to the 5'-AMP-activated protein kinase gamma subunit family.</text>
</comment>
<dbReference type="Proteomes" id="UP000288716">
    <property type="component" value="Unassembled WGS sequence"/>
</dbReference>
<dbReference type="InterPro" id="IPR000644">
    <property type="entry name" value="CBS_dom"/>
</dbReference>
<evidence type="ECO:0000256" key="2">
    <source>
        <dbReference type="ARBA" id="ARBA00022737"/>
    </source>
</evidence>
<comment type="subunit">
    <text evidence="4">AMPK is a heterotrimer of an alpha catalytic subunit (PRKAA1 or PRKAA2), a beta (PRKAB1 or PRKAB2) and a gamma non-catalytic subunits (PRKAG1, PRKAG2 or PRKAG3). Interacts with FNIP1 and FNIP2.</text>
</comment>
<reference evidence="8 9" key="1">
    <citation type="journal article" date="2018" name="Gigascience">
        <title>Genomes of trombidid mites reveal novel predicted allergens and laterally-transferred genes associated with secondary metabolism.</title>
        <authorList>
            <person name="Dong X."/>
            <person name="Chaisiri K."/>
            <person name="Xia D."/>
            <person name="Armstrong S.D."/>
            <person name="Fang Y."/>
            <person name="Donnelly M.J."/>
            <person name="Kadowaki T."/>
            <person name="McGarry J.W."/>
            <person name="Darby A.C."/>
            <person name="Makepeace B.L."/>
        </authorList>
    </citation>
    <scope>NUCLEOTIDE SEQUENCE [LARGE SCALE GENOMIC DNA]</scope>
    <source>
        <strain evidence="8">UoL-UT</strain>
    </source>
</reference>
<feature type="region of interest" description="Disordered" evidence="6">
    <location>
        <begin position="158"/>
        <end position="189"/>
    </location>
</feature>
<dbReference type="OrthoDB" id="449052at2759"/>
<evidence type="ECO:0000256" key="1">
    <source>
        <dbReference type="ARBA" id="ARBA00006750"/>
    </source>
</evidence>
<keyword evidence="2" id="KW-0677">Repeat</keyword>
<dbReference type="Pfam" id="PF00571">
    <property type="entry name" value="CBS"/>
    <property type="match status" value="2"/>
</dbReference>
<dbReference type="Gene3D" id="3.10.580.10">
    <property type="entry name" value="CBS-domain"/>
    <property type="match status" value="1"/>
</dbReference>
<evidence type="ECO:0000313" key="8">
    <source>
        <dbReference type="EMBL" id="RWS23584.1"/>
    </source>
</evidence>
<dbReference type="EMBL" id="NCKV01006198">
    <property type="protein sequence ID" value="RWS23584.1"/>
    <property type="molecule type" value="Genomic_DNA"/>
</dbReference>
<dbReference type="GO" id="GO:0019901">
    <property type="term" value="F:protein kinase binding"/>
    <property type="evidence" value="ECO:0007669"/>
    <property type="project" value="TreeGrafter"/>
</dbReference>
<feature type="compositionally biased region" description="Acidic residues" evidence="6">
    <location>
        <begin position="159"/>
        <end position="172"/>
    </location>
</feature>
<dbReference type="GO" id="GO:0005737">
    <property type="term" value="C:cytoplasm"/>
    <property type="evidence" value="ECO:0007669"/>
    <property type="project" value="TreeGrafter"/>
</dbReference>
<comment type="caution">
    <text evidence="8">The sequence shown here is derived from an EMBL/GenBank/DDBJ whole genome shotgun (WGS) entry which is preliminary data.</text>
</comment>
<dbReference type="InterPro" id="IPR046342">
    <property type="entry name" value="CBS_dom_sf"/>
</dbReference>
<dbReference type="AlphaFoldDB" id="A0A443S7Y1"/>
<gene>
    <name evidence="8" type="ORF">B4U80_08560</name>
</gene>
<dbReference type="STRING" id="299467.A0A443S7Y1"/>
<evidence type="ECO:0000256" key="5">
    <source>
        <dbReference type="PROSITE-ProRule" id="PRU00703"/>
    </source>
</evidence>
<dbReference type="PANTHER" id="PTHR13780:SF35">
    <property type="entry name" value="LD22662P"/>
    <property type="match status" value="1"/>
</dbReference>
<name>A0A443S7Y1_9ACAR</name>
<evidence type="ECO:0000259" key="7">
    <source>
        <dbReference type="PROSITE" id="PS51371"/>
    </source>
</evidence>